<gene>
    <name evidence="3" type="ORF">M9Y10_016917</name>
</gene>
<organism evidence="3 4">
    <name type="scientific">Tritrichomonas musculus</name>
    <dbReference type="NCBI Taxonomy" id="1915356"/>
    <lineage>
        <taxon>Eukaryota</taxon>
        <taxon>Metamonada</taxon>
        <taxon>Parabasalia</taxon>
        <taxon>Tritrichomonadida</taxon>
        <taxon>Tritrichomonadidae</taxon>
        <taxon>Tritrichomonas</taxon>
    </lineage>
</organism>
<dbReference type="EMBL" id="JAPFFF010000021">
    <property type="protein sequence ID" value="KAK8854357.1"/>
    <property type="molecule type" value="Genomic_DNA"/>
</dbReference>
<evidence type="ECO:0000256" key="1">
    <source>
        <dbReference type="ARBA" id="ARBA00022723"/>
    </source>
</evidence>
<keyword evidence="1" id="KW-0479">Metal-binding</keyword>
<evidence type="ECO:0000256" key="2">
    <source>
        <dbReference type="ARBA" id="ARBA00022801"/>
    </source>
</evidence>
<dbReference type="Gene3D" id="3.30.540.30">
    <property type="match status" value="2"/>
</dbReference>
<sequence>MYLLEPGKLELGFGPKGVNTYYSPNSITMEEIKSVDKVITSKNIKLENTKIIRDDENHRYNVLLSSIQIDNEGELIGYIDVNCQDESEKWPVYLTKGRYSEILKKVNHFLNLAKQYVSNEKEERMLTYLMSSYETGLYTDHVKYSELWVQNVDPTIESHQGFIEVYRDPDGTRAEYEGFVACADPKESRILHNLVNSSKDIFLLLPLLPEYQLKSFNPPSLNAINILSLVASIYMAGMKLPNYPEVCQKTGFKTFTVTNLINALEKQKEDFYFFDDRIAEIVAKYFNRSHLISTSLHESYGHGSGALIYKKDITNGNKVRDLIDPEKYVDTFYEEGQDAQQTFGEIYQQIEECRADTTAIYLSFDDKILDIFEIDKNKKYRRYITMTVFLRKIHNALEHLNRYSQETHQWKSAHAAGEFAILKASLKWGNGCIDLVEQDQGFKLIIDEEKLDNIKEALEKLLIFLNYYKSTNKVKEGTEFFNDLTAMDEKFLKLQKNKPENKSTTYLFTGAIVEIVDKEKEEYNLTAQVKGEKATILDSLFYSLKNIQTASQ</sequence>
<protein>
    <submittedName>
        <fullName evidence="3">Uncharacterized protein</fullName>
    </submittedName>
</protein>
<reference evidence="3 4" key="1">
    <citation type="submission" date="2024-04" db="EMBL/GenBank/DDBJ databases">
        <title>Tritrichomonas musculus Genome.</title>
        <authorList>
            <person name="Alves-Ferreira E."/>
            <person name="Grigg M."/>
            <person name="Lorenzi H."/>
            <person name="Galac M."/>
        </authorList>
    </citation>
    <scope>NUCLEOTIDE SEQUENCE [LARGE SCALE GENOMIC DNA]</scope>
    <source>
        <strain evidence="3 4">EAF2021</strain>
    </source>
</reference>
<accession>A0ABR2HXV4</accession>
<keyword evidence="2" id="KW-0378">Hydrolase</keyword>
<dbReference type="Pfam" id="PF03571">
    <property type="entry name" value="Peptidase_M49"/>
    <property type="match status" value="1"/>
</dbReference>
<dbReference type="Proteomes" id="UP001470230">
    <property type="component" value="Unassembled WGS sequence"/>
</dbReference>
<comment type="caution">
    <text evidence="3">The sequence shown here is derived from an EMBL/GenBank/DDBJ whole genome shotgun (WGS) entry which is preliminary data.</text>
</comment>
<name>A0ABR2HXV4_9EUKA</name>
<evidence type="ECO:0000313" key="3">
    <source>
        <dbReference type="EMBL" id="KAK8854357.1"/>
    </source>
</evidence>
<dbReference type="PANTHER" id="PTHR23422:SF11">
    <property type="entry name" value="DIPEPTIDYL PEPTIDASE 3"/>
    <property type="match status" value="1"/>
</dbReference>
<keyword evidence="4" id="KW-1185">Reference proteome</keyword>
<evidence type="ECO:0000313" key="4">
    <source>
        <dbReference type="Proteomes" id="UP001470230"/>
    </source>
</evidence>
<dbReference type="PANTHER" id="PTHR23422">
    <property type="entry name" value="DIPEPTIDYL PEPTIDASE III-RELATED"/>
    <property type="match status" value="1"/>
</dbReference>
<dbReference type="InterPro" id="IPR039461">
    <property type="entry name" value="Peptidase_M49"/>
</dbReference>
<proteinExistence type="predicted"/>